<protein>
    <recommendedName>
        <fullName evidence="2">DUF2786 domain-containing protein</fullName>
    </recommendedName>
</protein>
<dbReference type="AlphaFoldDB" id="Q0RDN4"/>
<evidence type="ECO:0000256" key="1">
    <source>
        <dbReference type="SAM" id="MobiDB-lite"/>
    </source>
</evidence>
<dbReference type="EMBL" id="CT573213">
    <property type="protein sequence ID" value="CAJ64432.1"/>
    <property type="molecule type" value="Genomic_DNA"/>
</dbReference>
<dbReference type="Pfam" id="PF10979">
    <property type="entry name" value="DUF2786"/>
    <property type="match status" value="1"/>
</dbReference>
<gene>
    <name evidence="3" type="ordered locus">FRAAL5800</name>
</gene>
<name>Q0RDN4_FRAAA</name>
<feature type="region of interest" description="Disordered" evidence="1">
    <location>
        <begin position="176"/>
        <end position="197"/>
    </location>
</feature>
<evidence type="ECO:0000313" key="3">
    <source>
        <dbReference type="EMBL" id="CAJ64432.1"/>
    </source>
</evidence>
<proteinExistence type="predicted"/>
<evidence type="ECO:0000259" key="2">
    <source>
        <dbReference type="Pfam" id="PF10979"/>
    </source>
</evidence>
<keyword evidence="4" id="KW-1185">Reference proteome</keyword>
<feature type="compositionally biased region" description="Basic and acidic residues" evidence="1">
    <location>
        <begin position="176"/>
        <end position="195"/>
    </location>
</feature>
<feature type="domain" description="DUF2786" evidence="2">
    <location>
        <begin position="17"/>
        <end position="56"/>
    </location>
</feature>
<reference evidence="3 4" key="1">
    <citation type="journal article" date="2007" name="Genome Res.">
        <title>Genome characteristics of facultatively symbiotic Frankia sp. strains reflect host range and host plant biogeography.</title>
        <authorList>
            <person name="Normand P."/>
            <person name="Lapierre P."/>
            <person name="Tisa L.S."/>
            <person name="Gogarten J.P."/>
            <person name="Alloisio N."/>
            <person name="Bagnarol E."/>
            <person name="Bassi C.A."/>
            <person name="Berry A.M."/>
            <person name="Bickhart D.M."/>
            <person name="Choisne N."/>
            <person name="Couloux A."/>
            <person name="Cournoyer B."/>
            <person name="Cruveiller S."/>
            <person name="Daubin V."/>
            <person name="Demange N."/>
            <person name="Francino M.P."/>
            <person name="Goltsman E."/>
            <person name="Huang Y."/>
            <person name="Kopp O.R."/>
            <person name="Labarre L."/>
            <person name="Lapidus A."/>
            <person name="Lavire C."/>
            <person name="Marechal J."/>
            <person name="Martinez M."/>
            <person name="Mastronunzio J.E."/>
            <person name="Mullin B.C."/>
            <person name="Niemann J."/>
            <person name="Pujic P."/>
            <person name="Rawnsley T."/>
            <person name="Rouy Z."/>
            <person name="Schenowitz C."/>
            <person name="Sellstedt A."/>
            <person name="Tavares F."/>
            <person name="Tomkins J.P."/>
            <person name="Vallenet D."/>
            <person name="Valverde C."/>
            <person name="Wall L.G."/>
            <person name="Wang Y."/>
            <person name="Medigue C."/>
            <person name="Benson D.R."/>
        </authorList>
    </citation>
    <scope>NUCLEOTIDE SEQUENCE [LARGE SCALE GENOMIC DNA]</scope>
    <source>
        <strain evidence="4">DSM 45986 / CECT 9034 / ACN14a</strain>
    </source>
</reference>
<accession>Q0RDN4</accession>
<sequence>MAARGERDGDAMNPDALLGRVRKLLAMAEAEGLTEAARESYNVKAAELIAQYGIDRALIEEAAPSRVAAADLVVALDSPYARDKVSLLASIAAPLGCRLVHRTVRRDRGTEHSAHLFGMDADIRRVQVLFTSVLVQQAHGLAVTRPPRHEDPRAFRRSWMAGFALAVAQRLARTERTARERAQAQQRADERDGLESHPSVAVVLADRSQRVDAHLAAVYPRLRTPRARQLSGSGGREGYLAGERADLGLGNRVSGRVSPAIGSRG</sequence>
<dbReference type="STRING" id="326424.FRAAL5800"/>
<dbReference type="Proteomes" id="UP000000657">
    <property type="component" value="Chromosome"/>
</dbReference>
<organism evidence="3 4">
    <name type="scientific">Frankia alni (strain DSM 45986 / CECT 9034 / ACN14a)</name>
    <dbReference type="NCBI Taxonomy" id="326424"/>
    <lineage>
        <taxon>Bacteria</taxon>
        <taxon>Bacillati</taxon>
        <taxon>Actinomycetota</taxon>
        <taxon>Actinomycetes</taxon>
        <taxon>Frankiales</taxon>
        <taxon>Frankiaceae</taxon>
        <taxon>Frankia</taxon>
    </lineage>
</organism>
<dbReference type="KEGG" id="fal:FRAAL5800"/>
<dbReference type="eggNOG" id="ENOG5031B71">
    <property type="taxonomic scope" value="Bacteria"/>
</dbReference>
<dbReference type="HOGENOM" id="CLU_098224_0_0_11"/>
<evidence type="ECO:0000313" key="4">
    <source>
        <dbReference type="Proteomes" id="UP000000657"/>
    </source>
</evidence>
<dbReference type="InterPro" id="IPR024498">
    <property type="entry name" value="DUF2786"/>
</dbReference>